<proteinExistence type="inferred from homology"/>
<name>A0A814BUB5_9BILA</name>
<keyword evidence="3 9" id="KW-1133">Transmembrane helix</keyword>
<comment type="subcellular location">
    <subcellularLocation>
        <location evidence="1">Membrane</location>
        <topology evidence="1">Multi-pass membrane protein</topology>
    </subcellularLocation>
</comment>
<feature type="transmembrane region" description="Helical" evidence="9">
    <location>
        <begin position="99"/>
        <end position="118"/>
    </location>
</feature>
<keyword evidence="6 8" id="KW-0675">Receptor</keyword>
<reference evidence="11" key="1">
    <citation type="submission" date="2021-02" db="EMBL/GenBank/DDBJ databases">
        <authorList>
            <person name="Nowell W R."/>
        </authorList>
    </citation>
    <scope>NUCLEOTIDE SEQUENCE</scope>
</reference>
<dbReference type="InterPro" id="IPR017452">
    <property type="entry name" value="GPCR_Rhodpsn_7TM"/>
</dbReference>
<dbReference type="GO" id="GO:0004930">
    <property type="term" value="F:G protein-coupled receptor activity"/>
    <property type="evidence" value="ECO:0007669"/>
    <property type="project" value="UniProtKB-KW"/>
</dbReference>
<dbReference type="PANTHER" id="PTHR24243:SF208">
    <property type="entry name" value="PYROKININ-1 RECEPTOR"/>
    <property type="match status" value="1"/>
</dbReference>
<sequence>MSTNESNVTQGPIEWFPGLQIATCIFYSIILIVGIIGNILVIVIVIRYRDMRNATNLLLTNLSIADLFLLIFCTADGYQHLFGKDEHRLGKFMCSFGPFIQNVTSTCSVLTIMAISYERYVAICQPLKTSTPCLALFRTVPTVIFFWLISCLISIPFYMYTNTKLAETIYDKIVDTCFTDFPERWANIYLIPSTLCLYLFVFLMLCYWHFSICCILFSREALLRDNTILTRYRRQVAQLLIALIITFFILILPHKIWSIIQQRLTIDEFYNMGFQRHAFIIITTRSLLYLNSAINPLLYSVMSTKFRQSFILLCDECRRTTRPHHADAAYFYKGYTAKQIIGSNRLPGGGGTISTTGKISYHQPNGSQLQEKKSLLADNTPTPITGIPIEDTRFFFPETLTPITGIPIQDTRFFFPESFT</sequence>
<dbReference type="OrthoDB" id="10036964at2759"/>
<feature type="domain" description="G-protein coupled receptors family 1 profile" evidence="10">
    <location>
        <begin position="37"/>
        <end position="299"/>
    </location>
</feature>
<dbReference type="GO" id="GO:0005886">
    <property type="term" value="C:plasma membrane"/>
    <property type="evidence" value="ECO:0007669"/>
    <property type="project" value="TreeGrafter"/>
</dbReference>
<keyword evidence="5 9" id="KW-0472">Membrane</keyword>
<keyword evidence="2 8" id="KW-0812">Transmembrane</keyword>
<dbReference type="PROSITE" id="PS00237">
    <property type="entry name" value="G_PROTEIN_RECEP_F1_1"/>
    <property type="match status" value="1"/>
</dbReference>
<comment type="caution">
    <text evidence="11">The sequence shown here is derived from an EMBL/GenBank/DDBJ whole genome shotgun (WGS) entry which is preliminary data.</text>
</comment>
<feature type="transmembrane region" description="Helical" evidence="9">
    <location>
        <begin position="277"/>
        <end position="299"/>
    </location>
</feature>
<evidence type="ECO:0000259" key="10">
    <source>
        <dbReference type="PROSITE" id="PS50262"/>
    </source>
</evidence>
<dbReference type="PRINTS" id="PR00237">
    <property type="entry name" value="GPCRRHODOPSN"/>
</dbReference>
<dbReference type="PANTHER" id="PTHR24243">
    <property type="entry name" value="G-PROTEIN COUPLED RECEPTOR"/>
    <property type="match status" value="1"/>
</dbReference>
<evidence type="ECO:0000313" key="12">
    <source>
        <dbReference type="Proteomes" id="UP000663832"/>
    </source>
</evidence>
<dbReference type="PROSITE" id="PS50262">
    <property type="entry name" value="G_PROTEIN_RECEP_F1_2"/>
    <property type="match status" value="1"/>
</dbReference>
<keyword evidence="12" id="KW-1185">Reference proteome</keyword>
<protein>
    <recommendedName>
        <fullName evidence="10">G-protein coupled receptors family 1 profile domain-containing protein</fullName>
    </recommendedName>
</protein>
<dbReference type="EMBL" id="CAJNOM010000053">
    <property type="protein sequence ID" value="CAF0931265.1"/>
    <property type="molecule type" value="Genomic_DNA"/>
</dbReference>
<evidence type="ECO:0000256" key="6">
    <source>
        <dbReference type="ARBA" id="ARBA00023170"/>
    </source>
</evidence>
<gene>
    <name evidence="11" type="ORF">QVE165_LOCUS11113</name>
</gene>
<evidence type="ECO:0000256" key="3">
    <source>
        <dbReference type="ARBA" id="ARBA00022989"/>
    </source>
</evidence>
<evidence type="ECO:0000313" key="11">
    <source>
        <dbReference type="EMBL" id="CAF0931265.1"/>
    </source>
</evidence>
<evidence type="ECO:0000256" key="1">
    <source>
        <dbReference type="ARBA" id="ARBA00004141"/>
    </source>
</evidence>
<accession>A0A814BUB5</accession>
<dbReference type="InterPro" id="IPR000276">
    <property type="entry name" value="GPCR_Rhodpsn"/>
</dbReference>
<dbReference type="AlphaFoldDB" id="A0A814BUB5"/>
<evidence type="ECO:0000256" key="9">
    <source>
        <dbReference type="SAM" id="Phobius"/>
    </source>
</evidence>
<feature type="transmembrane region" description="Helical" evidence="9">
    <location>
        <begin position="139"/>
        <end position="160"/>
    </location>
</feature>
<organism evidence="11 12">
    <name type="scientific">Adineta steineri</name>
    <dbReference type="NCBI Taxonomy" id="433720"/>
    <lineage>
        <taxon>Eukaryota</taxon>
        <taxon>Metazoa</taxon>
        <taxon>Spiralia</taxon>
        <taxon>Gnathifera</taxon>
        <taxon>Rotifera</taxon>
        <taxon>Eurotatoria</taxon>
        <taxon>Bdelloidea</taxon>
        <taxon>Adinetida</taxon>
        <taxon>Adinetidae</taxon>
        <taxon>Adineta</taxon>
    </lineage>
</organism>
<dbReference type="Pfam" id="PF00001">
    <property type="entry name" value="7tm_1"/>
    <property type="match status" value="1"/>
</dbReference>
<evidence type="ECO:0000256" key="4">
    <source>
        <dbReference type="ARBA" id="ARBA00023040"/>
    </source>
</evidence>
<evidence type="ECO:0000256" key="7">
    <source>
        <dbReference type="ARBA" id="ARBA00023224"/>
    </source>
</evidence>
<comment type="similarity">
    <text evidence="8">Belongs to the G-protein coupled receptor 1 family.</text>
</comment>
<evidence type="ECO:0000256" key="8">
    <source>
        <dbReference type="RuleBase" id="RU000688"/>
    </source>
</evidence>
<evidence type="ECO:0000256" key="5">
    <source>
        <dbReference type="ARBA" id="ARBA00023136"/>
    </source>
</evidence>
<dbReference type="Proteomes" id="UP000663832">
    <property type="component" value="Unassembled WGS sequence"/>
</dbReference>
<dbReference type="Gene3D" id="1.20.1070.10">
    <property type="entry name" value="Rhodopsin 7-helix transmembrane proteins"/>
    <property type="match status" value="1"/>
</dbReference>
<keyword evidence="7 8" id="KW-0807">Transducer</keyword>
<feature type="transmembrane region" description="Helical" evidence="9">
    <location>
        <begin position="239"/>
        <end position="257"/>
    </location>
</feature>
<keyword evidence="4 8" id="KW-0297">G-protein coupled receptor</keyword>
<feature type="transmembrane region" description="Helical" evidence="9">
    <location>
        <begin position="197"/>
        <end position="218"/>
    </location>
</feature>
<feature type="transmembrane region" description="Helical" evidence="9">
    <location>
        <begin position="58"/>
        <end position="79"/>
    </location>
</feature>
<evidence type="ECO:0000256" key="2">
    <source>
        <dbReference type="ARBA" id="ARBA00022692"/>
    </source>
</evidence>
<feature type="transmembrane region" description="Helical" evidence="9">
    <location>
        <begin position="20"/>
        <end position="46"/>
    </location>
</feature>
<dbReference type="SUPFAM" id="SSF81321">
    <property type="entry name" value="Family A G protein-coupled receptor-like"/>
    <property type="match status" value="1"/>
</dbReference>